<feature type="region of interest" description="Disordered" evidence="1">
    <location>
        <begin position="1"/>
        <end position="179"/>
    </location>
</feature>
<sequence>SAQKSVRYWPQKAGDEIRAQQEPQDQLGEGTEVPTEEGKGDKDGSRSPHPEKAATEPSEEEKEEGSKRVEEFGEEKGEKETDKASKGNAGSVPDPDPREATMVFTASSPTSGALQEAQSGDDSFGLRPHPLSFNRRALDESESTTVTRNERQGSTYSASASPSLSALRRDTSPKEAEKDPVWWEKLSRVEKVVVEALEVENVSACVMIGFDS</sequence>
<feature type="compositionally biased region" description="Polar residues" evidence="1">
    <location>
        <begin position="143"/>
        <end position="156"/>
    </location>
</feature>
<protein>
    <submittedName>
        <fullName evidence="2">Uncharacterized protein</fullName>
    </submittedName>
</protein>
<gene>
    <name evidence="2" type="ORF">Cvel_35356</name>
</gene>
<accession>A0A0G4I3I6</accession>
<feature type="compositionally biased region" description="Basic and acidic residues" evidence="1">
    <location>
        <begin position="36"/>
        <end position="54"/>
    </location>
</feature>
<feature type="compositionally biased region" description="Low complexity" evidence="1">
    <location>
        <begin position="157"/>
        <end position="166"/>
    </location>
</feature>
<feature type="compositionally biased region" description="Basic and acidic residues" evidence="1">
    <location>
        <begin position="167"/>
        <end position="179"/>
    </location>
</feature>
<dbReference type="EMBL" id="CDMZ01004939">
    <property type="protein sequence ID" value="CEM51409.1"/>
    <property type="molecule type" value="Genomic_DNA"/>
</dbReference>
<organism evidence="2">
    <name type="scientific">Chromera velia CCMP2878</name>
    <dbReference type="NCBI Taxonomy" id="1169474"/>
    <lineage>
        <taxon>Eukaryota</taxon>
        <taxon>Sar</taxon>
        <taxon>Alveolata</taxon>
        <taxon>Colpodellida</taxon>
        <taxon>Chromeraceae</taxon>
        <taxon>Chromera</taxon>
    </lineage>
</organism>
<name>A0A0G4I3I6_9ALVE</name>
<reference evidence="2" key="1">
    <citation type="submission" date="2014-11" db="EMBL/GenBank/DDBJ databases">
        <authorList>
            <person name="Otto D Thomas"/>
            <person name="Naeem Raeece"/>
        </authorList>
    </citation>
    <scope>NUCLEOTIDE SEQUENCE</scope>
</reference>
<evidence type="ECO:0000256" key="1">
    <source>
        <dbReference type="SAM" id="MobiDB-lite"/>
    </source>
</evidence>
<evidence type="ECO:0000313" key="2">
    <source>
        <dbReference type="EMBL" id="CEM51409.1"/>
    </source>
</evidence>
<feature type="compositionally biased region" description="Polar residues" evidence="1">
    <location>
        <begin position="104"/>
        <end position="121"/>
    </location>
</feature>
<dbReference type="VEuPathDB" id="CryptoDB:Cvel_35356"/>
<proteinExistence type="predicted"/>
<feature type="non-terminal residue" evidence="2">
    <location>
        <position position="1"/>
    </location>
</feature>
<feature type="compositionally biased region" description="Basic and acidic residues" evidence="1">
    <location>
        <begin position="64"/>
        <end position="85"/>
    </location>
</feature>
<dbReference type="AlphaFoldDB" id="A0A0G4I3I6"/>